<comment type="caution">
    <text evidence="2">The sequence shown here is derived from an EMBL/GenBank/DDBJ whole genome shotgun (WGS) entry which is preliminary data.</text>
</comment>
<evidence type="ECO:0000313" key="2">
    <source>
        <dbReference type="EMBL" id="EKN66408.1"/>
    </source>
</evidence>
<keyword evidence="3" id="KW-1185">Reference proteome</keyword>
<reference evidence="2 3" key="1">
    <citation type="journal article" date="2012" name="Front. Microbiol.">
        <title>Redundancy and modularity in membrane-associated dissimilatory nitrate reduction in Bacillus.</title>
        <authorList>
            <person name="Heylen K."/>
            <person name="Keltjens J."/>
        </authorList>
    </citation>
    <scope>NUCLEOTIDE SEQUENCE [LARGE SCALE GENOMIC DNA]</scope>
    <source>
        <strain evidence="2 3">LMG 9581</strain>
    </source>
</reference>
<keyword evidence="1" id="KW-0812">Transmembrane</keyword>
<feature type="non-terminal residue" evidence="2">
    <location>
        <position position="1"/>
    </location>
</feature>
<dbReference type="Proteomes" id="UP000006315">
    <property type="component" value="Unassembled WGS sequence"/>
</dbReference>
<organism evidence="2 3">
    <name type="scientific">Schinkia azotoformans LMG 9581</name>
    <dbReference type="NCBI Taxonomy" id="1131731"/>
    <lineage>
        <taxon>Bacteria</taxon>
        <taxon>Bacillati</taxon>
        <taxon>Bacillota</taxon>
        <taxon>Bacilli</taxon>
        <taxon>Bacillales</taxon>
        <taxon>Bacillaceae</taxon>
        <taxon>Calidifontibacillus/Schinkia group</taxon>
        <taxon>Schinkia</taxon>
    </lineage>
</organism>
<protein>
    <recommendedName>
        <fullName evidence="4">LPXTG cell wall anchor domain-containing protein</fullName>
    </recommendedName>
</protein>
<evidence type="ECO:0000313" key="3">
    <source>
        <dbReference type="Proteomes" id="UP000006315"/>
    </source>
</evidence>
<feature type="transmembrane region" description="Helical" evidence="1">
    <location>
        <begin position="156"/>
        <end position="173"/>
    </location>
</feature>
<evidence type="ECO:0000256" key="1">
    <source>
        <dbReference type="SAM" id="Phobius"/>
    </source>
</evidence>
<dbReference type="EMBL" id="AJLR01000089">
    <property type="protein sequence ID" value="EKN66408.1"/>
    <property type="molecule type" value="Genomic_DNA"/>
</dbReference>
<name>K6DEB7_SCHAZ</name>
<dbReference type="STRING" id="1131731.BAZO_11049"/>
<dbReference type="RefSeq" id="WP_003331547.1">
    <property type="nucleotide sequence ID" value="NZ_AJLR01000089.1"/>
</dbReference>
<dbReference type="NCBIfam" id="TIGR01167">
    <property type="entry name" value="LPXTG_anchor"/>
    <property type="match status" value="1"/>
</dbReference>
<accession>K6DEB7</accession>
<proteinExistence type="predicted"/>
<gene>
    <name evidence="2" type="ORF">BAZO_11049</name>
</gene>
<dbReference type="AlphaFoldDB" id="K6DEB7"/>
<feature type="non-terminal residue" evidence="2">
    <location>
        <position position="195"/>
    </location>
</feature>
<keyword evidence="1" id="KW-0472">Membrane</keyword>
<evidence type="ECO:0008006" key="4">
    <source>
        <dbReference type="Google" id="ProtNLM"/>
    </source>
</evidence>
<keyword evidence="1" id="KW-1133">Transmembrane helix</keyword>
<sequence length="195" mass="20785">KYTVSSTTTLTVADATTISANNQHIIPKAGSYNPSSDILSATNADGTNAFASVNNVPVGVIITDRAGNNVWVNNMTVNLPKNKLVVGTYSEKYYALTAKGAADYTTWKATASPSANTVGDFINSGQTTSGDYVTATTQLTVINFILPFAGGSGNQFLYLMISLAAIGALGLYFSKRRKEEELEWINNGEQESYIS</sequence>